<evidence type="ECO:0000313" key="2">
    <source>
        <dbReference type="EMBL" id="RLN34481.1"/>
    </source>
</evidence>
<reference evidence="3" key="1">
    <citation type="journal article" date="2019" name="Nat. Commun.">
        <title>The genome of broomcorn millet.</title>
        <authorList>
            <person name="Zou C."/>
            <person name="Miki D."/>
            <person name="Li D."/>
            <person name="Tang Q."/>
            <person name="Xiao L."/>
            <person name="Rajput S."/>
            <person name="Deng P."/>
            <person name="Jia W."/>
            <person name="Huang R."/>
            <person name="Zhang M."/>
            <person name="Sun Y."/>
            <person name="Hu J."/>
            <person name="Fu X."/>
            <person name="Schnable P.S."/>
            <person name="Li F."/>
            <person name="Zhang H."/>
            <person name="Feng B."/>
            <person name="Zhu X."/>
            <person name="Liu R."/>
            <person name="Schnable J.C."/>
            <person name="Zhu J.-K."/>
            <person name="Zhang H."/>
        </authorList>
    </citation>
    <scope>NUCLEOTIDE SEQUENCE [LARGE SCALE GENOMIC DNA]</scope>
</reference>
<accession>A0A3L6T8B8</accession>
<feature type="compositionally biased region" description="Pro residues" evidence="1">
    <location>
        <begin position="414"/>
        <end position="425"/>
    </location>
</feature>
<dbReference type="PANTHER" id="PTHR46798">
    <property type="entry name" value="OS09G0511500 PROTEIN"/>
    <property type="match status" value="1"/>
</dbReference>
<name>A0A3L6T8B8_PANMI</name>
<gene>
    <name evidence="2" type="ORF">C2845_PM03G02870</name>
</gene>
<evidence type="ECO:0000313" key="3">
    <source>
        <dbReference type="Proteomes" id="UP000275267"/>
    </source>
</evidence>
<dbReference type="EMBL" id="PQIB02000002">
    <property type="protein sequence ID" value="RLN34481.1"/>
    <property type="molecule type" value="Genomic_DNA"/>
</dbReference>
<dbReference type="OrthoDB" id="8062037at2759"/>
<dbReference type="CDD" id="cd16448">
    <property type="entry name" value="RING-H2"/>
    <property type="match status" value="1"/>
</dbReference>
<evidence type="ECO:0000256" key="1">
    <source>
        <dbReference type="SAM" id="MobiDB-lite"/>
    </source>
</evidence>
<feature type="region of interest" description="Disordered" evidence="1">
    <location>
        <begin position="399"/>
        <end position="425"/>
    </location>
</feature>
<dbReference type="Proteomes" id="UP000275267">
    <property type="component" value="Unassembled WGS sequence"/>
</dbReference>
<dbReference type="PANTHER" id="PTHR46798:SF17">
    <property type="entry name" value="RING_U-BOX SUPERFAMILY PROTEIN"/>
    <property type="match status" value="1"/>
</dbReference>
<dbReference type="SUPFAM" id="SSF57850">
    <property type="entry name" value="RING/U-box"/>
    <property type="match status" value="1"/>
</dbReference>
<protein>
    <recommendedName>
        <fullName evidence="4">RING-type domain-containing protein</fullName>
    </recommendedName>
</protein>
<sequence>MAVAMDLDAPEAELCSICLDPVAAAVPPGARSVALLQCGHKFHLASCFISSDGYVSVGFRLGFGFVRFGIQGLLAEGEGQRRAVTGLAVAVVCVQDSGGSCSPWWWWMAIGRSRWGLPTEEGGSGRAVTGLAVATVCVKDSGGVAALRSGGGWRLGGADDRVVMLHHISVGVVTRFARASWFDGGSEEGGAPSKPGEMKENCIGSAFNAKGIMQCPNCRNIEEGNWLNDANTLPPSNSDFGNGVPRETHEELIHLLQQPTVDPSTVDRAIREMMRLFSDLTQPSSIDGSIPLGSVMRSLFLDNDLEPISYHSNSEPMPFYHHTTGMMEGYPTADLSKIQVFDGTEPRISVIEQPYLGTLPLLDFVSRPTAPFGFEYTPQSGSSSVAPLGPSPAVTFGGHGHGLGGHVVQQTVPPATPGSPYPPTG</sequence>
<keyword evidence="3" id="KW-1185">Reference proteome</keyword>
<dbReference type="AlphaFoldDB" id="A0A3L6T8B8"/>
<comment type="caution">
    <text evidence="2">The sequence shown here is derived from an EMBL/GenBank/DDBJ whole genome shotgun (WGS) entry which is preliminary data.</text>
</comment>
<evidence type="ECO:0008006" key="4">
    <source>
        <dbReference type="Google" id="ProtNLM"/>
    </source>
</evidence>
<proteinExistence type="predicted"/>
<organism evidence="2 3">
    <name type="scientific">Panicum miliaceum</name>
    <name type="common">Proso millet</name>
    <name type="synonym">Broomcorn millet</name>
    <dbReference type="NCBI Taxonomy" id="4540"/>
    <lineage>
        <taxon>Eukaryota</taxon>
        <taxon>Viridiplantae</taxon>
        <taxon>Streptophyta</taxon>
        <taxon>Embryophyta</taxon>
        <taxon>Tracheophyta</taxon>
        <taxon>Spermatophyta</taxon>
        <taxon>Magnoliopsida</taxon>
        <taxon>Liliopsida</taxon>
        <taxon>Poales</taxon>
        <taxon>Poaceae</taxon>
        <taxon>PACMAD clade</taxon>
        <taxon>Panicoideae</taxon>
        <taxon>Panicodae</taxon>
        <taxon>Paniceae</taxon>
        <taxon>Panicinae</taxon>
        <taxon>Panicum</taxon>
        <taxon>Panicum sect. Panicum</taxon>
    </lineage>
</organism>
<dbReference type="InterPro" id="IPR044274">
    <property type="entry name" value="RFI2"/>
</dbReference>
<dbReference type="GO" id="GO:0004842">
    <property type="term" value="F:ubiquitin-protein transferase activity"/>
    <property type="evidence" value="ECO:0007669"/>
    <property type="project" value="InterPro"/>
</dbReference>